<keyword evidence="3" id="KW-1185">Reference proteome</keyword>
<gene>
    <name evidence="2" type="ORF">TBK1r_55040</name>
</gene>
<dbReference type="EMBL" id="CP036432">
    <property type="protein sequence ID" value="QDV86485.1"/>
    <property type="molecule type" value="Genomic_DNA"/>
</dbReference>
<dbReference type="Pfam" id="PF01261">
    <property type="entry name" value="AP_endonuc_2"/>
    <property type="match status" value="1"/>
</dbReference>
<sequence>MIEWPIGLSTGCFYRHSIFDCLERIRAGGFNLIEICSFPSHLDYHDFEMVKRAGDLIQQLKIEPYSFHAPFAEQIDITSPDANIRNRSIEEIVTAATAAAEIGVRYFVIHPGPEQHDLPEEERMHRMELAAHSLNLITSECVELNVGLVLENMMPHLFFGKPRDVLWILGAIESTDVGICLDTGHAYLSGDLLSVAHKLSGHLWMVHASDNGGVEDDDLPPGDGTIEWEPFIRQLDRVHFEGPIILELNGNSDPETTLDGAQRGSRFIREVKRRVEGASSHITV</sequence>
<protein>
    <submittedName>
        <fullName evidence="2">Endonuclease IV</fullName>
    </submittedName>
</protein>
<proteinExistence type="predicted"/>
<dbReference type="Proteomes" id="UP000318081">
    <property type="component" value="Chromosome"/>
</dbReference>
<keyword evidence="2" id="KW-0378">Hydrolase</keyword>
<dbReference type="InterPro" id="IPR050312">
    <property type="entry name" value="IolE/XylAMocC-like"/>
</dbReference>
<dbReference type="InterPro" id="IPR036237">
    <property type="entry name" value="Xyl_isomerase-like_sf"/>
</dbReference>
<dbReference type="Gene3D" id="3.20.20.150">
    <property type="entry name" value="Divalent-metal-dependent TIM barrel enzymes"/>
    <property type="match status" value="1"/>
</dbReference>
<keyword evidence="2" id="KW-0255">Endonuclease</keyword>
<keyword evidence="2" id="KW-0540">Nuclease</keyword>
<dbReference type="RefSeq" id="WP_145217682.1">
    <property type="nucleotide sequence ID" value="NZ_CP036432.1"/>
</dbReference>
<dbReference type="PANTHER" id="PTHR12110">
    <property type="entry name" value="HYDROXYPYRUVATE ISOMERASE"/>
    <property type="match status" value="1"/>
</dbReference>
<dbReference type="PANTHER" id="PTHR12110:SF21">
    <property type="entry name" value="XYLOSE ISOMERASE-LIKE TIM BARREL DOMAIN-CONTAINING PROTEIN"/>
    <property type="match status" value="1"/>
</dbReference>
<dbReference type="GO" id="GO:0004519">
    <property type="term" value="F:endonuclease activity"/>
    <property type="evidence" value="ECO:0007669"/>
    <property type="project" value="UniProtKB-KW"/>
</dbReference>
<feature type="domain" description="Xylose isomerase-like TIM barrel" evidence="1">
    <location>
        <begin position="23"/>
        <end position="270"/>
    </location>
</feature>
<evidence type="ECO:0000313" key="3">
    <source>
        <dbReference type="Proteomes" id="UP000318081"/>
    </source>
</evidence>
<evidence type="ECO:0000259" key="1">
    <source>
        <dbReference type="Pfam" id="PF01261"/>
    </source>
</evidence>
<dbReference type="SUPFAM" id="SSF51658">
    <property type="entry name" value="Xylose isomerase-like"/>
    <property type="match status" value="1"/>
</dbReference>
<reference evidence="2 3" key="1">
    <citation type="submission" date="2019-02" db="EMBL/GenBank/DDBJ databases">
        <title>Deep-cultivation of Planctomycetes and their phenomic and genomic characterization uncovers novel biology.</title>
        <authorList>
            <person name="Wiegand S."/>
            <person name="Jogler M."/>
            <person name="Boedeker C."/>
            <person name="Pinto D."/>
            <person name="Vollmers J."/>
            <person name="Rivas-Marin E."/>
            <person name="Kohn T."/>
            <person name="Peeters S.H."/>
            <person name="Heuer A."/>
            <person name="Rast P."/>
            <person name="Oberbeckmann S."/>
            <person name="Bunk B."/>
            <person name="Jeske O."/>
            <person name="Meyerdierks A."/>
            <person name="Storesund J.E."/>
            <person name="Kallscheuer N."/>
            <person name="Luecker S."/>
            <person name="Lage O.M."/>
            <person name="Pohl T."/>
            <person name="Merkel B.J."/>
            <person name="Hornburger P."/>
            <person name="Mueller R.-W."/>
            <person name="Bruemmer F."/>
            <person name="Labrenz M."/>
            <person name="Spormann A.M."/>
            <person name="Op den Camp H."/>
            <person name="Overmann J."/>
            <person name="Amann R."/>
            <person name="Jetten M.S.M."/>
            <person name="Mascher T."/>
            <person name="Medema M.H."/>
            <person name="Devos D.P."/>
            <person name="Kaster A.-K."/>
            <person name="Ovreas L."/>
            <person name="Rohde M."/>
            <person name="Galperin M.Y."/>
            <person name="Jogler C."/>
        </authorList>
    </citation>
    <scope>NUCLEOTIDE SEQUENCE [LARGE SCALE GENOMIC DNA]</scope>
    <source>
        <strain evidence="2 3">TBK1r</strain>
    </source>
</reference>
<name>A0ABX5Y002_9BACT</name>
<organism evidence="2 3">
    <name type="scientific">Stieleria magnilauensis</name>
    <dbReference type="NCBI Taxonomy" id="2527963"/>
    <lineage>
        <taxon>Bacteria</taxon>
        <taxon>Pseudomonadati</taxon>
        <taxon>Planctomycetota</taxon>
        <taxon>Planctomycetia</taxon>
        <taxon>Pirellulales</taxon>
        <taxon>Pirellulaceae</taxon>
        <taxon>Stieleria</taxon>
    </lineage>
</organism>
<evidence type="ECO:0000313" key="2">
    <source>
        <dbReference type="EMBL" id="QDV86485.1"/>
    </source>
</evidence>
<accession>A0ABX5Y002</accession>
<dbReference type="InterPro" id="IPR013022">
    <property type="entry name" value="Xyl_isomerase-like_TIM-brl"/>
</dbReference>